<organism evidence="1 2">
    <name type="scientific">Psilocybe cyanescens</name>
    <dbReference type="NCBI Taxonomy" id="93625"/>
    <lineage>
        <taxon>Eukaryota</taxon>
        <taxon>Fungi</taxon>
        <taxon>Dikarya</taxon>
        <taxon>Basidiomycota</taxon>
        <taxon>Agaricomycotina</taxon>
        <taxon>Agaricomycetes</taxon>
        <taxon>Agaricomycetidae</taxon>
        <taxon>Agaricales</taxon>
        <taxon>Agaricineae</taxon>
        <taxon>Strophariaceae</taxon>
        <taxon>Psilocybe</taxon>
    </lineage>
</organism>
<dbReference type="Proteomes" id="UP000283269">
    <property type="component" value="Unassembled WGS sequence"/>
</dbReference>
<gene>
    <name evidence="1" type="ORF">CVT25_001799</name>
</gene>
<comment type="caution">
    <text evidence="1">The sequence shown here is derived from an EMBL/GenBank/DDBJ whole genome shotgun (WGS) entry which is preliminary data.</text>
</comment>
<dbReference type="AlphaFoldDB" id="A0A409XSM7"/>
<proteinExistence type="predicted"/>
<sequence>MPHLFSIKHIKSTFFSSPAPQNTSLIASEPPNTQDKLQDVLEKLEADLAKSMWLEKQAHDEGKRTALKWAQEQSENYQL</sequence>
<evidence type="ECO:0000313" key="2">
    <source>
        <dbReference type="Proteomes" id="UP000283269"/>
    </source>
</evidence>
<reference evidence="1 2" key="1">
    <citation type="journal article" date="2018" name="Evol. Lett.">
        <title>Horizontal gene cluster transfer increased hallucinogenic mushroom diversity.</title>
        <authorList>
            <person name="Reynolds H.T."/>
            <person name="Vijayakumar V."/>
            <person name="Gluck-Thaler E."/>
            <person name="Korotkin H.B."/>
            <person name="Matheny P.B."/>
            <person name="Slot J.C."/>
        </authorList>
    </citation>
    <scope>NUCLEOTIDE SEQUENCE [LARGE SCALE GENOMIC DNA]</scope>
    <source>
        <strain evidence="1 2">2631</strain>
    </source>
</reference>
<name>A0A409XSM7_PSICY</name>
<dbReference type="EMBL" id="NHYD01000624">
    <property type="protein sequence ID" value="PPQ93711.1"/>
    <property type="molecule type" value="Genomic_DNA"/>
</dbReference>
<evidence type="ECO:0000313" key="1">
    <source>
        <dbReference type="EMBL" id="PPQ93711.1"/>
    </source>
</evidence>
<dbReference type="InParanoid" id="A0A409XSM7"/>
<protein>
    <submittedName>
        <fullName evidence="1">Uncharacterized protein</fullName>
    </submittedName>
</protein>
<accession>A0A409XSM7</accession>
<keyword evidence="2" id="KW-1185">Reference proteome</keyword>